<dbReference type="SUPFAM" id="SSF53756">
    <property type="entry name" value="UDP-Glycosyltransferase/glycogen phosphorylase"/>
    <property type="match status" value="1"/>
</dbReference>
<proteinExistence type="predicted"/>
<dbReference type="PANTHER" id="PTHR45947:SF3">
    <property type="entry name" value="SULFOQUINOVOSYL TRANSFERASE SQD2"/>
    <property type="match status" value="1"/>
</dbReference>
<dbReference type="PANTHER" id="PTHR45947">
    <property type="entry name" value="SULFOQUINOVOSYL TRANSFERASE SQD2"/>
    <property type="match status" value="1"/>
</dbReference>
<sequence>MVRGRRVPVAIAHDYLTQRGGAERVVLALSREFPEAPIHTTLYDPDGTYPDFRDRTVVTGPLDRVAPFRADHRRALPFLAPVVGSTTVDADIVIASSSGWAHGFRTTGRTLVYCHNPARWLYQREEYLGDDASPLLEAGLKGLAPVLTRWDRRAASRASRYLANSTVVRDRVRAAYGIEAEVLPPPPGLQTEGDQVAHPELADLAGQPYWLVVSRLLPYKNVREAVEAFRGRSEHLVVVGAGPEKESLQRVLPVNVRLVSDLTDAQLRWAYDHARGLVAASREDFGLTPLEANAWGRPVVALRAGGYLDTVVEGVNGIFFDESTPVLISRAVDEAARRSWEAEVLTRHVESFGETAFRRRIREIVTELRQQAP</sequence>
<dbReference type="InterPro" id="IPR050194">
    <property type="entry name" value="Glycosyltransferase_grp1"/>
</dbReference>
<reference evidence="8" key="2">
    <citation type="submission" date="2017-08" db="EMBL/GenBank/DDBJ databases">
        <authorList>
            <person name="Varghese N."/>
            <person name="Submissions S."/>
        </authorList>
    </citation>
    <scope>NUCLEOTIDE SEQUENCE [LARGE SCALE GENOMIC DNA]</scope>
    <source>
        <strain evidence="8">USBA17B2</strain>
    </source>
</reference>
<dbReference type="Proteomes" id="UP000219688">
    <property type="component" value="Unassembled WGS sequence"/>
</dbReference>
<keyword evidence="3 6" id="KW-0808">Transferase</keyword>
<dbReference type="Pfam" id="PF00534">
    <property type="entry name" value="Glycos_transf_1"/>
    <property type="match status" value="1"/>
</dbReference>
<evidence type="ECO:0000256" key="1">
    <source>
        <dbReference type="ARBA" id="ARBA00021292"/>
    </source>
</evidence>
<reference evidence="6" key="1">
    <citation type="submission" date="2017-08" db="EMBL/GenBank/DDBJ databases">
        <authorList>
            <person name="de Groot N.N."/>
        </authorList>
    </citation>
    <scope>NUCLEOTIDE SEQUENCE [LARGE SCALE GENOMIC DNA]</scope>
    <source>
        <strain evidence="6">USBA17B2</strain>
    </source>
</reference>
<feature type="domain" description="Glycosyl transferase family 1" evidence="4">
    <location>
        <begin position="206"/>
        <end position="336"/>
    </location>
</feature>
<dbReference type="InterPro" id="IPR028098">
    <property type="entry name" value="Glyco_trans_4-like_N"/>
</dbReference>
<gene>
    <name evidence="6" type="ORF">SAMN05421879_11715</name>
    <name evidence="7" type="ORF">SAMN05421879_12022</name>
</gene>
<evidence type="ECO:0000259" key="5">
    <source>
        <dbReference type="Pfam" id="PF13439"/>
    </source>
</evidence>
<keyword evidence="2" id="KW-0328">Glycosyltransferase</keyword>
<accession>A0A285VUQ6</accession>
<dbReference type="EMBL" id="OBQK01000017">
    <property type="protein sequence ID" value="SOC57820.1"/>
    <property type="molecule type" value="Genomic_DNA"/>
</dbReference>
<dbReference type="Pfam" id="PF13439">
    <property type="entry name" value="Glyco_transf_4"/>
    <property type="match status" value="1"/>
</dbReference>
<dbReference type="GO" id="GO:0016757">
    <property type="term" value="F:glycosyltransferase activity"/>
    <property type="evidence" value="ECO:0007669"/>
    <property type="project" value="UniProtKB-KW"/>
</dbReference>
<evidence type="ECO:0000313" key="7">
    <source>
        <dbReference type="EMBL" id="SOC58017.1"/>
    </source>
</evidence>
<protein>
    <recommendedName>
        <fullName evidence="1">D-inositol 3-phosphate glycosyltransferase</fullName>
    </recommendedName>
</protein>
<dbReference type="Gene3D" id="3.40.50.2000">
    <property type="entry name" value="Glycogen Phosphorylase B"/>
    <property type="match status" value="2"/>
</dbReference>
<dbReference type="AlphaFoldDB" id="A0A285VUQ6"/>
<evidence type="ECO:0000313" key="6">
    <source>
        <dbReference type="EMBL" id="SOC57820.1"/>
    </source>
</evidence>
<evidence type="ECO:0000256" key="3">
    <source>
        <dbReference type="ARBA" id="ARBA00022679"/>
    </source>
</evidence>
<dbReference type="GO" id="GO:1901137">
    <property type="term" value="P:carbohydrate derivative biosynthetic process"/>
    <property type="evidence" value="ECO:0007669"/>
    <property type="project" value="UniProtKB-ARBA"/>
</dbReference>
<evidence type="ECO:0000313" key="8">
    <source>
        <dbReference type="Proteomes" id="UP000219688"/>
    </source>
</evidence>
<dbReference type="EMBL" id="OBQK01000020">
    <property type="protein sequence ID" value="SOC58017.1"/>
    <property type="molecule type" value="Genomic_DNA"/>
</dbReference>
<name>A0A285VUQ6_9MICO</name>
<organism evidence="6 8">
    <name type="scientific">Ornithinimicrobium cerasi</name>
    <dbReference type="NCBI Taxonomy" id="2248773"/>
    <lineage>
        <taxon>Bacteria</taxon>
        <taxon>Bacillati</taxon>
        <taxon>Actinomycetota</taxon>
        <taxon>Actinomycetes</taxon>
        <taxon>Micrococcales</taxon>
        <taxon>Ornithinimicrobiaceae</taxon>
        <taxon>Ornithinimicrobium</taxon>
    </lineage>
</organism>
<keyword evidence="8" id="KW-1185">Reference proteome</keyword>
<evidence type="ECO:0000256" key="2">
    <source>
        <dbReference type="ARBA" id="ARBA00022676"/>
    </source>
</evidence>
<evidence type="ECO:0000259" key="4">
    <source>
        <dbReference type="Pfam" id="PF00534"/>
    </source>
</evidence>
<dbReference type="InterPro" id="IPR001296">
    <property type="entry name" value="Glyco_trans_1"/>
</dbReference>
<feature type="domain" description="Glycosyltransferase subfamily 4-like N-terminal" evidence="5">
    <location>
        <begin position="20"/>
        <end position="184"/>
    </location>
</feature>